<organism evidence="1 2">
    <name type="scientific">Halapricum desulfuricans</name>
    <dbReference type="NCBI Taxonomy" id="2841257"/>
    <lineage>
        <taxon>Archaea</taxon>
        <taxon>Methanobacteriati</taxon>
        <taxon>Methanobacteriota</taxon>
        <taxon>Stenosarchaea group</taxon>
        <taxon>Halobacteria</taxon>
        <taxon>Halobacteriales</taxon>
        <taxon>Haloarculaceae</taxon>
        <taxon>Halapricum</taxon>
    </lineage>
</organism>
<dbReference type="EMBL" id="CP064788">
    <property type="protein sequence ID" value="QSG10353.1"/>
    <property type="molecule type" value="Genomic_DNA"/>
</dbReference>
<keyword evidence="2" id="KW-1185">Reference proteome</keyword>
<accession>A0A897NHA5</accession>
<dbReference type="AlphaFoldDB" id="A0A897NHA5"/>
<reference evidence="1 2" key="1">
    <citation type="submission" date="2020-11" db="EMBL/GenBank/DDBJ databases">
        <title>Carbohydrate-dependent, anaerobic sulfur respiration: A novel catabolism in halophilic archaea.</title>
        <authorList>
            <person name="Sorokin D.Y."/>
            <person name="Messina E."/>
            <person name="Smedile F."/>
            <person name="La Cono V."/>
            <person name="Hallsworth J.E."/>
            <person name="Yakimov M.M."/>
        </authorList>
    </citation>
    <scope>NUCLEOTIDE SEQUENCE [LARGE SCALE GENOMIC DNA]</scope>
    <source>
        <strain evidence="1 2">HSR12-2</strain>
    </source>
</reference>
<dbReference type="KEGG" id="hds:HSR122_2984"/>
<dbReference type="Proteomes" id="UP000662973">
    <property type="component" value="Chromosome"/>
</dbReference>
<name>A0A897NHA5_9EURY</name>
<protein>
    <submittedName>
        <fullName evidence="1">Uncharacterized protein</fullName>
    </submittedName>
</protein>
<evidence type="ECO:0000313" key="1">
    <source>
        <dbReference type="EMBL" id="QSG10353.1"/>
    </source>
</evidence>
<proteinExistence type="predicted"/>
<gene>
    <name evidence="1" type="ORF">HSR122_2984</name>
</gene>
<sequence>MLLLSDGRFVARVSDGRRTLHVCDVDAVASSMTPIASVASFWPSSATAAVIERPETALYLSSMSASK</sequence>
<evidence type="ECO:0000313" key="2">
    <source>
        <dbReference type="Proteomes" id="UP000662973"/>
    </source>
</evidence>